<gene>
    <name evidence="2" type="ORF">ENP09_09590</name>
</gene>
<accession>A0A831UIV9</accession>
<proteinExistence type="predicted"/>
<protein>
    <submittedName>
        <fullName evidence="2">Uncharacterized protein</fullName>
    </submittedName>
</protein>
<evidence type="ECO:0000256" key="1">
    <source>
        <dbReference type="SAM" id="MobiDB-lite"/>
    </source>
</evidence>
<reference evidence="2" key="1">
    <citation type="journal article" date="2020" name="mSystems">
        <title>Genome- and Community-Level Interaction Insights into Carbon Utilization and Element Cycling Functions of Hydrothermarchaeota in Hydrothermal Sediment.</title>
        <authorList>
            <person name="Zhou Z."/>
            <person name="Liu Y."/>
            <person name="Xu W."/>
            <person name="Pan J."/>
            <person name="Luo Z.H."/>
            <person name="Li M."/>
        </authorList>
    </citation>
    <scope>NUCLEOTIDE SEQUENCE [LARGE SCALE GENOMIC DNA]</scope>
    <source>
        <strain evidence="2">SpSt-189</strain>
    </source>
</reference>
<sequence>MAEKSAVVVQVPKEVPVVYRAEVVLRRAKAYEPVAKEAKPRPGGVEIPPKAVKALRLGRARSEEEEGPPFLEVREEEGGVFALGELRPFLSPEDPEVREEAFALARFLNRYLSGHFLHEKEAREQAEAYFRLWAWYWTAPLMSRLLRRAHLEGLPPTTTPSTPWSSGSRGRGRPPS</sequence>
<evidence type="ECO:0000313" key="2">
    <source>
        <dbReference type="EMBL" id="HEO43069.1"/>
    </source>
</evidence>
<feature type="region of interest" description="Disordered" evidence="1">
    <location>
        <begin position="153"/>
        <end position="176"/>
    </location>
</feature>
<dbReference type="EMBL" id="DSHZ01000459">
    <property type="protein sequence ID" value="HEO43069.1"/>
    <property type="molecule type" value="Genomic_DNA"/>
</dbReference>
<dbReference type="AlphaFoldDB" id="A0A831UIV9"/>
<organism evidence="2">
    <name type="scientific">Thermus islandicus</name>
    <dbReference type="NCBI Taxonomy" id="540988"/>
    <lineage>
        <taxon>Bacteria</taxon>
        <taxon>Thermotogati</taxon>
        <taxon>Deinococcota</taxon>
        <taxon>Deinococci</taxon>
        <taxon>Thermales</taxon>
        <taxon>Thermaceae</taxon>
        <taxon>Thermus</taxon>
    </lineage>
</organism>
<comment type="caution">
    <text evidence="2">The sequence shown here is derived from an EMBL/GenBank/DDBJ whole genome shotgun (WGS) entry which is preliminary data.</text>
</comment>
<feature type="compositionally biased region" description="Low complexity" evidence="1">
    <location>
        <begin position="155"/>
        <end position="168"/>
    </location>
</feature>
<name>A0A831UIV9_9DEIN</name>